<evidence type="ECO:0000256" key="2">
    <source>
        <dbReference type="ARBA" id="ARBA00022448"/>
    </source>
</evidence>
<dbReference type="InterPro" id="IPR036259">
    <property type="entry name" value="MFS_trans_sf"/>
</dbReference>
<evidence type="ECO:0000259" key="7">
    <source>
        <dbReference type="PROSITE" id="PS50850"/>
    </source>
</evidence>
<dbReference type="Gene3D" id="1.20.1250.20">
    <property type="entry name" value="MFS general substrate transporter like domains"/>
    <property type="match status" value="2"/>
</dbReference>
<feature type="transmembrane region" description="Helical" evidence="6">
    <location>
        <begin position="413"/>
        <end position="437"/>
    </location>
</feature>
<evidence type="ECO:0000313" key="8">
    <source>
        <dbReference type="EMBL" id="CDQ44986.1"/>
    </source>
</evidence>
<feature type="transmembrane region" description="Helical" evidence="6">
    <location>
        <begin position="89"/>
        <end position="108"/>
    </location>
</feature>
<feature type="transmembrane region" description="Helical" evidence="6">
    <location>
        <begin position="58"/>
        <end position="82"/>
    </location>
</feature>
<evidence type="ECO:0000256" key="1">
    <source>
        <dbReference type="ARBA" id="ARBA00004651"/>
    </source>
</evidence>
<evidence type="ECO:0000256" key="3">
    <source>
        <dbReference type="ARBA" id="ARBA00022692"/>
    </source>
</evidence>
<dbReference type="GO" id="GO:0022857">
    <property type="term" value="F:transmembrane transporter activity"/>
    <property type="evidence" value="ECO:0007669"/>
    <property type="project" value="InterPro"/>
</dbReference>
<accession>A0AAV2WM19</accession>
<evidence type="ECO:0000313" key="9">
    <source>
        <dbReference type="Proteomes" id="UP000028864"/>
    </source>
</evidence>
<dbReference type="EMBL" id="LK021338">
    <property type="protein sequence ID" value="CDQ44986.1"/>
    <property type="molecule type" value="Genomic_DNA"/>
</dbReference>
<evidence type="ECO:0000256" key="4">
    <source>
        <dbReference type="ARBA" id="ARBA00022989"/>
    </source>
</evidence>
<dbReference type="Proteomes" id="UP000028864">
    <property type="component" value="Unassembled WGS sequence"/>
</dbReference>
<feature type="domain" description="Major facilitator superfamily (MFS) profile" evidence="7">
    <location>
        <begin position="24"/>
        <end position="474"/>
    </location>
</feature>
<organism evidence="8 9">
    <name type="scientific">Mycolicibacterium neoaurum</name>
    <name type="common">Mycobacterium neoaurum</name>
    <dbReference type="NCBI Taxonomy" id="1795"/>
    <lineage>
        <taxon>Bacteria</taxon>
        <taxon>Bacillati</taxon>
        <taxon>Actinomycetota</taxon>
        <taxon>Actinomycetes</taxon>
        <taxon>Mycobacteriales</taxon>
        <taxon>Mycobacteriaceae</taxon>
        <taxon>Mycolicibacterium</taxon>
    </lineage>
</organism>
<keyword evidence="5 6" id="KW-0472">Membrane</keyword>
<feature type="transmembrane region" description="Helical" evidence="6">
    <location>
        <begin position="21"/>
        <end position="38"/>
    </location>
</feature>
<feature type="transmembrane region" description="Helical" evidence="6">
    <location>
        <begin position="207"/>
        <end position="229"/>
    </location>
</feature>
<reference evidence="8" key="2">
    <citation type="submission" date="2015-09" db="EMBL/GenBank/DDBJ databases">
        <title>Draft genome sequence of Mycobacterium neoaurum DSM 44074.</title>
        <authorList>
            <person name="Croce O."/>
            <person name="Robert C."/>
            <person name="Raoult D."/>
            <person name="Drancourt M."/>
        </authorList>
    </citation>
    <scope>NUCLEOTIDE SEQUENCE</scope>
    <source>
        <strain evidence="8">DSM 44074</strain>
    </source>
</reference>
<feature type="transmembrane region" description="Helical" evidence="6">
    <location>
        <begin position="175"/>
        <end position="195"/>
    </location>
</feature>
<feature type="transmembrane region" description="Helical" evidence="6">
    <location>
        <begin position="285"/>
        <end position="307"/>
    </location>
</feature>
<gene>
    <name evidence="8" type="ORF">BN1047_02872</name>
</gene>
<dbReference type="GO" id="GO:0005886">
    <property type="term" value="C:plasma membrane"/>
    <property type="evidence" value="ECO:0007669"/>
    <property type="project" value="UniProtKB-SubCell"/>
</dbReference>
<dbReference type="PANTHER" id="PTHR23501">
    <property type="entry name" value="MAJOR FACILITATOR SUPERFAMILY"/>
    <property type="match status" value="1"/>
</dbReference>
<keyword evidence="4 6" id="KW-1133">Transmembrane helix</keyword>
<feature type="transmembrane region" description="Helical" evidence="6">
    <location>
        <begin position="449"/>
        <end position="469"/>
    </location>
</feature>
<keyword evidence="3 6" id="KW-0812">Transmembrane</keyword>
<name>A0AAV2WM19_MYCNE</name>
<sequence length="491" mass="50321">MVTDTDVSTDSGWRALLGPKHLGVSTVLAGGVALYATNEFLTISLMPSAVAEIGGQRFYAWVMTVYLVASVAAATTVSAVLARFGPRSAYLGALTVFGLASITCALAPTMELLLVGRTIQGGAGGLLAGLGYAVINTALPEALWTRASALVSAMWGVGTLLGPAAGGIFAQFASWRWAFGALVVLTAMIAALVPISLPKRTRGDRPAASRVPIWSLMLLGAAALLVSVAGLASDLLMTGLILALSGALIGAFIVVDRRAALATAGPATGHSVLPRTAFRRGPLKWMYLTLGLLMASTMVDMYVPLFGQRLAHLAPLAAGFLGVALAVGWTVSEILSASADRRGVVVRIVVASPVVMIVGLVGSAMMVEQSMAGWSVGLWVAALVITGTGIGMAWPHLSAWAMGGVDDPAEGPVAAAAINTVQLICGAFGAGLAGVVVNHSATDDVHAARVLFIVFAALACVAVIAAWRATRRDRPSAIRGGISYLKTGVEK</sequence>
<dbReference type="Pfam" id="PF07690">
    <property type="entry name" value="MFS_1"/>
    <property type="match status" value="1"/>
</dbReference>
<feature type="transmembrane region" description="Helical" evidence="6">
    <location>
        <begin position="378"/>
        <end position="401"/>
    </location>
</feature>
<feature type="transmembrane region" description="Helical" evidence="6">
    <location>
        <begin position="147"/>
        <end position="169"/>
    </location>
</feature>
<evidence type="ECO:0000256" key="5">
    <source>
        <dbReference type="ARBA" id="ARBA00023136"/>
    </source>
</evidence>
<feature type="transmembrane region" description="Helical" evidence="6">
    <location>
        <begin position="114"/>
        <end position="135"/>
    </location>
</feature>
<keyword evidence="2" id="KW-0813">Transport</keyword>
<feature type="transmembrane region" description="Helical" evidence="6">
    <location>
        <begin position="344"/>
        <end position="366"/>
    </location>
</feature>
<dbReference type="PANTHER" id="PTHR23501:SF154">
    <property type="entry name" value="MULTIDRUG-EFFLUX TRANSPORTER RV1634-RELATED"/>
    <property type="match status" value="1"/>
</dbReference>
<dbReference type="InterPro" id="IPR020846">
    <property type="entry name" value="MFS_dom"/>
</dbReference>
<proteinExistence type="predicted"/>
<feature type="transmembrane region" description="Helical" evidence="6">
    <location>
        <begin position="313"/>
        <end position="332"/>
    </location>
</feature>
<dbReference type="InterPro" id="IPR011701">
    <property type="entry name" value="MFS"/>
</dbReference>
<reference evidence="8" key="1">
    <citation type="submission" date="2014-05" db="EMBL/GenBank/DDBJ databases">
        <authorList>
            <person name="Urmite Genomes"/>
        </authorList>
    </citation>
    <scope>NUCLEOTIDE SEQUENCE</scope>
    <source>
        <strain evidence="8">DSM 44074</strain>
    </source>
</reference>
<evidence type="ECO:0000256" key="6">
    <source>
        <dbReference type="SAM" id="Phobius"/>
    </source>
</evidence>
<dbReference type="PROSITE" id="PS50850">
    <property type="entry name" value="MFS"/>
    <property type="match status" value="1"/>
</dbReference>
<comment type="subcellular location">
    <subcellularLocation>
        <location evidence="1">Cell membrane</location>
        <topology evidence="1">Multi-pass membrane protein</topology>
    </subcellularLocation>
</comment>
<protein>
    <submittedName>
        <fullName evidence="8">Arabinose efflux permease family protein</fullName>
    </submittedName>
</protein>
<dbReference type="AlphaFoldDB" id="A0AAV2WM19"/>
<dbReference type="SUPFAM" id="SSF103473">
    <property type="entry name" value="MFS general substrate transporter"/>
    <property type="match status" value="1"/>
</dbReference>
<feature type="transmembrane region" description="Helical" evidence="6">
    <location>
        <begin position="235"/>
        <end position="255"/>
    </location>
</feature>